<gene>
    <name evidence="1" type="ORF">GALMADRAFT_214789</name>
</gene>
<organism evidence="1 2">
    <name type="scientific">Galerina marginata (strain CBS 339.88)</name>
    <dbReference type="NCBI Taxonomy" id="685588"/>
    <lineage>
        <taxon>Eukaryota</taxon>
        <taxon>Fungi</taxon>
        <taxon>Dikarya</taxon>
        <taxon>Basidiomycota</taxon>
        <taxon>Agaricomycotina</taxon>
        <taxon>Agaricomycetes</taxon>
        <taxon>Agaricomycetidae</taxon>
        <taxon>Agaricales</taxon>
        <taxon>Agaricineae</taxon>
        <taxon>Strophariaceae</taxon>
        <taxon>Galerina</taxon>
    </lineage>
</organism>
<proteinExistence type="predicted"/>
<accession>A0A067STE9</accession>
<dbReference type="STRING" id="685588.A0A067STE9"/>
<dbReference type="InterPro" id="IPR019410">
    <property type="entry name" value="Methyltransf_16"/>
</dbReference>
<evidence type="ECO:0000313" key="1">
    <source>
        <dbReference type="EMBL" id="KDR70023.1"/>
    </source>
</evidence>
<keyword evidence="2" id="KW-1185">Reference proteome</keyword>
<protein>
    <recommendedName>
        <fullName evidence="3">FAM86 N-terminal domain-containing protein</fullName>
    </recommendedName>
</protein>
<dbReference type="HOGENOM" id="CLU_030437_1_0_1"/>
<sequence>MLPPTSHLPSIKYISKNTVESLENAIQYLRLIYNPQVRGSRRRKAFPPASGGKIQDEQSLQQELDALRTDGFERAYCIKWLTALIAQCEVSSETDLDLPECSRASPESNLTLKQEALVENAASLLATCAGTASAGLITRNFTFDLRGSPNPVTVELIDVPLDNQDYGSVGAQTWGGACVMAEMITEAPDAFGLPKFGDNSLASQNYWEQMGNLRFLELGAGTGLVSLVVVKTMEKILSQSQSTSNFTVDIVATDYYPSVLANLEHNVQCNFPASNSSSSTRTDQIRFRTSFLDWSTFCTLDSPLPILAERFDIIYGADIIYEAQHAKWIKECLIKLLRKPSSSSEVQPTFHLIIPLRATHAIESSTIEQVFHTNVIPHVDSDSLELVIKHKEIIICEAESGDDGEEVEYAYYKIGWS</sequence>
<name>A0A067STE9_GALM3</name>
<dbReference type="OrthoDB" id="433955at2759"/>
<reference evidence="2" key="1">
    <citation type="journal article" date="2014" name="Proc. Natl. Acad. Sci. U.S.A.">
        <title>Extensive sampling of basidiomycete genomes demonstrates inadequacy of the white-rot/brown-rot paradigm for wood decay fungi.</title>
        <authorList>
            <person name="Riley R."/>
            <person name="Salamov A.A."/>
            <person name="Brown D.W."/>
            <person name="Nagy L.G."/>
            <person name="Floudas D."/>
            <person name="Held B.W."/>
            <person name="Levasseur A."/>
            <person name="Lombard V."/>
            <person name="Morin E."/>
            <person name="Otillar R."/>
            <person name="Lindquist E.A."/>
            <person name="Sun H."/>
            <person name="LaButti K.M."/>
            <person name="Schmutz J."/>
            <person name="Jabbour D."/>
            <person name="Luo H."/>
            <person name="Baker S.E."/>
            <person name="Pisabarro A.G."/>
            <person name="Walton J.D."/>
            <person name="Blanchette R.A."/>
            <person name="Henrissat B."/>
            <person name="Martin F."/>
            <person name="Cullen D."/>
            <person name="Hibbett D.S."/>
            <person name="Grigoriev I.V."/>
        </authorList>
    </citation>
    <scope>NUCLEOTIDE SEQUENCE [LARGE SCALE GENOMIC DNA]</scope>
    <source>
        <strain evidence="2">CBS 339.88</strain>
    </source>
</reference>
<dbReference type="SUPFAM" id="SSF53335">
    <property type="entry name" value="S-adenosyl-L-methionine-dependent methyltransferases"/>
    <property type="match status" value="1"/>
</dbReference>
<evidence type="ECO:0008006" key="3">
    <source>
        <dbReference type="Google" id="ProtNLM"/>
    </source>
</evidence>
<dbReference type="Proteomes" id="UP000027222">
    <property type="component" value="Unassembled WGS sequence"/>
</dbReference>
<evidence type="ECO:0000313" key="2">
    <source>
        <dbReference type="Proteomes" id="UP000027222"/>
    </source>
</evidence>
<dbReference type="PANTHER" id="PTHR14614">
    <property type="entry name" value="HEPATOCELLULAR CARCINOMA-ASSOCIATED ANTIGEN"/>
    <property type="match status" value="1"/>
</dbReference>
<dbReference type="Pfam" id="PF10294">
    <property type="entry name" value="Methyltransf_16"/>
    <property type="match status" value="1"/>
</dbReference>
<dbReference type="InterPro" id="IPR029063">
    <property type="entry name" value="SAM-dependent_MTases_sf"/>
</dbReference>
<dbReference type="Gene3D" id="3.40.50.150">
    <property type="entry name" value="Vaccinia Virus protein VP39"/>
    <property type="match status" value="1"/>
</dbReference>
<dbReference type="EMBL" id="KL142399">
    <property type="protein sequence ID" value="KDR70023.1"/>
    <property type="molecule type" value="Genomic_DNA"/>
</dbReference>
<dbReference type="AlphaFoldDB" id="A0A067STE9"/>
<dbReference type="GO" id="GO:0008757">
    <property type="term" value="F:S-adenosylmethionine-dependent methyltransferase activity"/>
    <property type="evidence" value="ECO:0007669"/>
    <property type="project" value="UniProtKB-ARBA"/>
</dbReference>